<accession>A0ABT6CNB7</accession>
<feature type="domain" description="Gfo/Idh/MocA-like oxidoreductase N-terminal" evidence="2">
    <location>
        <begin position="4"/>
        <end position="120"/>
    </location>
</feature>
<evidence type="ECO:0000256" key="1">
    <source>
        <dbReference type="ARBA" id="ARBA00023002"/>
    </source>
</evidence>
<dbReference type="Pfam" id="PF01408">
    <property type="entry name" value="GFO_IDH_MocA"/>
    <property type="match status" value="1"/>
</dbReference>
<dbReference type="InterPro" id="IPR036291">
    <property type="entry name" value="NAD(P)-bd_dom_sf"/>
</dbReference>
<evidence type="ECO:0000313" key="5">
    <source>
        <dbReference type="Proteomes" id="UP001222770"/>
    </source>
</evidence>
<dbReference type="InterPro" id="IPR050463">
    <property type="entry name" value="Gfo/Idh/MocA_oxidrdct_glycsds"/>
</dbReference>
<dbReference type="PANTHER" id="PTHR43818">
    <property type="entry name" value="BCDNA.GH03377"/>
    <property type="match status" value="1"/>
</dbReference>
<proteinExistence type="predicted"/>
<dbReference type="Gene3D" id="3.30.360.10">
    <property type="entry name" value="Dihydrodipicolinate Reductase, domain 2"/>
    <property type="match status" value="1"/>
</dbReference>
<feature type="domain" description="GFO/IDH/MocA-like oxidoreductase" evidence="3">
    <location>
        <begin position="131"/>
        <end position="275"/>
    </location>
</feature>
<dbReference type="Proteomes" id="UP001222770">
    <property type="component" value="Unassembled WGS sequence"/>
</dbReference>
<organism evidence="4 5">
    <name type="scientific">Novosphingobium cyanobacteriorum</name>
    <dbReference type="NCBI Taxonomy" id="3024215"/>
    <lineage>
        <taxon>Bacteria</taxon>
        <taxon>Pseudomonadati</taxon>
        <taxon>Pseudomonadota</taxon>
        <taxon>Alphaproteobacteria</taxon>
        <taxon>Sphingomonadales</taxon>
        <taxon>Sphingomonadaceae</taxon>
        <taxon>Novosphingobium</taxon>
    </lineage>
</organism>
<dbReference type="RefSeq" id="WP_277280368.1">
    <property type="nucleotide sequence ID" value="NZ_JAROCY010000026.1"/>
</dbReference>
<protein>
    <submittedName>
        <fullName evidence="4">Gfo/Idh/MocA family oxidoreductase</fullName>
    </submittedName>
</protein>
<keyword evidence="1" id="KW-0560">Oxidoreductase</keyword>
<dbReference type="Pfam" id="PF22725">
    <property type="entry name" value="GFO_IDH_MocA_C3"/>
    <property type="match status" value="1"/>
</dbReference>
<dbReference type="SUPFAM" id="SSF51735">
    <property type="entry name" value="NAD(P)-binding Rossmann-fold domains"/>
    <property type="match status" value="1"/>
</dbReference>
<dbReference type="SUPFAM" id="SSF55347">
    <property type="entry name" value="Glyceraldehyde-3-phosphate dehydrogenase-like, C-terminal domain"/>
    <property type="match status" value="1"/>
</dbReference>
<reference evidence="4 5" key="1">
    <citation type="submission" date="2023-03" db="EMBL/GenBank/DDBJ databases">
        <title>Novosphingobium cyanobacteriorum sp. nov., isolated from a eutrophic reservoir during the Microcystis bloom period.</title>
        <authorList>
            <person name="Kang M."/>
            <person name="Le V."/>
            <person name="Ko S.-R."/>
            <person name="Lee S.-A."/>
            <person name="Ahn C.-Y."/>
        </authorList>
    </citation>
    <scope>NUCLEOTIDE SEQUENCE [LARGE SCALE GENOMIC DNA]</scope>
    <source>
        <strain evidence="4 5">HBC54</strain>
    </source>
</reference>
<dbReference type="EMBL" id="JAROCY010000026">
    <property type="protein sequence ID" value="MDF8335405.1"/>
    <property type="molecule type" value="Genomic_DNA"/>
</dbReference>
<dbReference type="InterPro" id="IPR000683">
    <property type="entry name" value="Gfo/Idh/MocA-like_OxRdtase_N"/>
</dbReference>
<evidence type="ECO:0000259" key="2">
    <source>
        <dbReference type="Pfam" id="PF01408"/>
    </source>
</evidence>
<sequence length="385" mass="41854">MTTRIGIIGANWSLKVHGMIWQQFPDVEVAAVCTAHQETAEAAAKAFNIPKAYWDVADLVADPDIDIIDVGSRPAYRPPMVMAALNAGKHVYDALPFALTLDQAREQTELARTKGLVGTVDAQFRWGSAALQMKQMIDEGFLGNILGFNMQLLMPLWERDGLAYPACAYPEGGMDPYLWLADKSSGGSAWRNFGTHSTLFLTHLIGPVAEITGMHATGIKEWPLPDGTVLKPDTADLGCATMRMANGAIGNLQTGWCVPDSEVMRIEIWGDRGRLVYTDPTFGDGVSGRLYAGPVATKEYGALTGGLVEVEPRHFAVPGLPWSKENNPPYMVAMSWMFHNMLEAIKGNVPASPSFEEALHAHAVVTALEMSQETGRRIAIADLLV</sequence>
<comment type="caution">
    <text evidence="4">The sequence shown here is derived from an EMBL/GenBank/DDBJ whole genome shotgun (WGS) entry which is preliminary data.</text>
</comment>
<gene>
    <name evidence="4" type="ORF">POM99_19535</name>
</gene>
<keyword evidence="5" id="KW-1185">Reference proteome</keyword>
<name>A0ABT6CNB7_9SPHN</name>
<dbReference type="PANTHER" id="PTHR43818:SF11">
    <property type="entry name" value="BCDNA.GH03377"/>
    <property type="match status" value="1"/>
</dbReference>
<dbReference type="Gene3D" id="3.40.50.720">
    <property type="entry name" value="NAD(P)-binding Rossmann-like Domain"/>
    <property type="match status" value="1"/>
</dbReference>
<evidence type="ECO:0000259" key="3">
    <source>
        <dbReference type="Pfam" id="PF22725"/>
    </source>
</evidence>
<evidence type="ECO:0000313" key="4">
    <source>
        <dbReference type="EMBL" id="MDF8335405.1"/>
    </source>
</evidence>
<dbReference type="InterPro" id="IPR055170">
    <property type="entry name" value="GFO_IDH_MocA-like_dom"/>
</dbReference>